<feature type="region of interest" description="Disordered" evidence="1">
    <location>
        <begin position="774"/>
        <end position="798"/>
    </location>
</feature>
<keyword evidence="2" id="KW-0732">Signal</keyword>
<feature type="region of interest" description="Disordered" evidence="1">
    <location>
        <begin position="1396"/>
        <end position="1492"/>
    </location>
</feature>
<feature type="domain" description="T-Q ester bond containing" evidence="3">
    <location>
        <begin position="413"/>
        <end position="538"/>
    </location>
</feature>
<feature type="domain" description="T-Q ester bond containing" evidence="3">
    <location>
        <begin position="543"/>
        <end position="672"/>
    </location>
</feature>
<feature type="region of interest" description="Disordered" evidence="1">
    <location>
        <begin position="229"/>
        <end position="417"/>
    </location>
</feature>
<feature type="compositionally biased region" description="Low complexity" evidence="1">
    <location>
        <begin position="273"/>
        <end position="296"/>
    </location>
</feature>
<dbReference type="HOGENOM" id="CLU_001941_0_0_11"/>
<protein>
    <recommendedName>
        <fullName evidence="3">T-Q ester bond containing domain-containing protein</fullName>
    </recommendedName>
</protein>
<dbReference type="Pfam" id="PF18202">
    <property type="entry name" value="TQ"/>
    <property type="match status" value="6"/>
</dbReference>
<evidence type="ECO:0000259" key="3">
    <source>
        <dbReference type="Pfam" id="PF18202"/>
    </source>
</evidence>
<feature type="domain" description="T-Q ester bond containing" evidence="3">
    <location>
        <begin position="1208"/>
        <end position="1335"/>
    </location>
</feature>
<dbReference type="Proteomes" id="UP000003020">
    <property type="component" value="Unassembled WGS sequence"/>
</dbReference>
<feature type="compositionally biased region" description="Basic and acidic residues" evidence="1">
    <location>
        <begin position="1318"/>
        <end position="1328"/>
    </location>
</feature>
<feature type="region of interest" description="Disordered" evidence="1">
    <location>
        <begin position="24"/>
        <end position="44"/>
    </location>
</feature>
<feature type="compositionally biased region" description="Basic and acidic residues" evidence="1">
    <location>
        <begin position="906"/>
        <end position="928"/>
    </location>
</feature>
<evidence type="ECO:0000256" key="2">
    <source>
        <dbReference type="SAM" id="SignalP"/>
    </source>
</evidence>
<dbReference type="Gene3D" id="2.60.40.3930">
    <property type="match status" value="6"/>
</dbReference>
<feature type="compositionally biased region" description="Acidic residues" evidence="1">
    <location>
        <begin position="1001"/>
        <end position="1017"/>
    </location>
</feature>
<feature type="domain" description="T-Q ester bond containing" evidence="3">
    <location>
        <begin position="680"/>
        <end position="804"/>
    </location>
</feature>
<feature type="domain" description="T-Q ester bond containing" evidence="3">
    <location>
        <begin position="1074"/>
        <end position="1200"/>
    </location>
</feature>
<feature type="compositionally biased region" description="Low complexity" evidence="1">
    <location>
        <begin position="339"/>
        <end position="362"/>
    </location>
</feature>
<feature type="region of interest" description="Disordered" evidence="1">
    <location>
        <begin position="1297"/>
        <end position="1373"/>
    </location>
</feature>
<comment type="caution">
    <text evidence="4">The sequence shown here is derived from an EMBL/GenBank/DDBJ whole genome shotgun (WGS) entry which is preliminary data.</text>
</comment>
<feature type="region of interest" description="Disordered" evidence="1">
    <location>
        <begin position="1162"/>
        <end position="1218"/>
    </location>
</feature>
<feature type="compositionally biased region" description="Basic and acidic residues" evidence="1">
    <location>
        <begin position="653"/>
        <end position="663"/>
    </location>
</feature>
<gene>
    <name evidence="4" type="ORF">HMPREF0305_11701</name>
</gene>
<name>E2S599_9CORY</name>
<accession>E2S599</accession>
<feature type="compositionally biased region" description="Low complexity" evidence="1">
    <location>
        <begin position="943"/>
        <end position="958"/>
    </location>
</feature>
<evidence type="ECO:0000256" key="1">
    <source>
        <dbReference type="SAM" id="MobiDB-lite"/>
    </source>
</evidence>
<feature type="domain" description="T-Q ester bond containing" evidence="3">
    <location>
        <begin position="812"/>
        <end position="936"/>
    </location>
</feature>
<feature type="region of interest" description="Disordered" evidence="1">
    <location>
        <begin position="642"/>
        <end position="663"/>
    </location>
</feature>
<feature type="compositionally biased region" description="Low complexity" evidence="1">
    <location>
        <begin position="370"/>
        <end position="396"/>
    </location>
</feature>
<feature type="region of interest" description="Disordered" evidence="1">
    <location>
        <begin position="905"/>
        <end position="1082"/>
    </location>
</feature>
<proteinExistence type="predicted"/>
<sequence>MVFTAVLAAIAVIAAMVTVPGGKAEAAEPTDFKPNTTLGENTGKAAEDTSWGPLVWAGAPIEGQTGKKYQGHPENNVGWGWCMDASLAIPMNHRDKYVQAEASKLEIPEGYRDAAINVARKLKAATARGDKKAAANYSVYLVALVAHTGTSKAAAAATITGRDPYYSAVLANRKNYPGFTGSAEEFTQLTGYKIVSDYDPPKFEKDPSVTIPTQPQEAFITIVIPTDTLSGPAQPVMPVDQPGLPDDEGETEGPTTSPEVPNTEEQPSDETTSENPEGETSSSETTTESEPSNTEETTPKDSTTEPTSPEETTTEDTGEPTTSPENPDTEENTTEETTSENPGEETSSSETTTESEPSNTEETTPKDSTTEPTSPEGTTTEDTGEPTPGKTTDVVPNPDPTPTTEEQEKDLNPEIKTEAKIKDGDRVEKGATVIDTVTYKDLVPGKKYTLKAKLISKKDGETVLGEGSAELVPEESAGEQDVEITVNDKADPAVDAAVAFEKLVSTEVDKDGNETSGSTDENVIATHENINDEKQTVNTKWTPSIKTNADFDNAKQVKAGVTVKDTVTYTDLVPGKEYTLKAELRNKAENDKGEHEVVGKGDVTFTPEKSAGEQVVDIKVNDDVEGVIKAAVAFEDLYSKQVDENGKETPNSDEEKKITDHRDINDQAQTVTSHKNAIVSTNADFENGSKEVVAGAKIVDQVSYEGLVPGKEYSLDAQLISKADGKTVLGETKGHTFKPEAADGTEAVTITVNDDVTEPVEAAVAFETLTSKVVNDKGEDTPDNDKPNEIGEHKDINDDDQTVTKKKNAIVSTNADFENGSKEVVAGAKIVDQVSYEGLVPGKEYSLDAQLISKADGKTVLGETKGHTFKPEAADGTEAVTITVNDDVTEPVEAAVAFETLTSKVVNDKGEDTPDNDKPNEIGEHKDINDDDQTVTSEDEPETSTPETTTSTEEVPGKPGDGGEGESSEPSSSEDSSTSTTSETCESEEPGDSESEKPSESEEPSESESGEPSESESVETTSSEASETSESDEPSDCGSTTPEKPAEPSEPTDPNEPGTPGTPGDNDEKDTPKVSTNADFEGDLREVVAGAKVVDQVSYEGLVPGKQYTLDAQLISKEDGKTVLGETKGHTFVPESANGTEAVTIVVDEKVTEPVEAAVAFETLTSTQVDKHGEDNPTDEDNPNPVGEHKDINDDDQTVTSEDSEKTPKITTNADFEKGSHAVVAGAKIVDEVTYEGLVPGKQYTLKAELINKKDRKSVLGTGEKTFTPEKSKGMVPVTITVNDDVKEPVQAAVAFEELTSTEVNDKGEETPGTTSEKPNHIAEHKDINDDDQTVISHEVHDQDKPGGSSDGSSNGSSNGSSDGSSNGSSKDNKWWLILIPGIGLGKIIKDHFDHKDHGNHNGGHGDNTGNHDGGNGKHTDGHKGGNGHEVKGQDAPKGGNADNGHGRGVEVQGQEPEETGNALPSNAERVEIKSVPSGATELEPGMQDYIK</sequence>
<dbReference type="NCBIfam" id="NF033903">
    <property type="entry name" value="VaFE_rpt"/>
    <property type="match status" value="6"/>
</dbReference>
<dbReference type="eggNOG" id="COG4932">
    <property type="taxonomic scope" value="Bacteria"/>
</dbReference>
<dbReference type="RefSeq" id="WP_005325564.1">
    <property type="nucleotide sequence ID" value="NZ_GL542878.1"/>
</dbReference>
<keyword evidence="5" id="KW-1185">Reference proteome</keyword>
<feature type="compositionally biased region" description="Low complexity" evidence="1">
    <location>
        <begin position="968"/>
        <end position="984"/>
    </location>
</feature>
<feature type="compositionally biased region" description="Basic and acidic residues" evidence="1">
    <location>
        <begin position="1415"/>
        <end position="1435"/>
    </location>
</feature>
<feature type="region of interest" description="Disordered" evidence="1">
    <location>
        <begin position="509"/>
        <end position="532"/>
    </location>
</feature>
<feature type="compositionally biased region" description="Low complexity" evidence="1">
    <location>
        <begin position="1347"/>
        <end position="1373"/>
    </location>
</feature>
<feature type="chain" id="PRO_5003164483" description="T-Q ester bond containing domain-containing protein" evidence="2">
    <location>
        <begin position="27"/>
        <end position="1492"/>
    </location>
</feature>
<organism evidence="4 5">
    <name type="scientific">Corynebacterium pseudogenitalium ATCC 33035</name>
    <dbReference type="NCBI Taxonomy" id="525264"/>
    <lineage>
        <taxon>Bacteria</taxon>
        <taxon>Bacillati</taxon>
        <taxon>Actinomycetota</taxon>
        <taxon>Actinomycetes</taxon>
        <taxon>Mycobacteriales</taxon>
        <taxon>Corynebacteriaceae</taxon>
        <taxon>Corynebacterium</taxon>
    </lineage>
</organism>
<dbReference type="InterPro" id="IPR041100">
    <property type="entry name" value="TQ"/>
</dbReference>
<feature type="compositionally biased region" description="Basic and acidic residues" evidence="1">
    <location>
        <begin position="774"/>
        <end position="796"/>
    </location>
</feature>
<feature type="signal peptide" evidence="2">
    <location>
        <begin position="1"/>
        <end position="26"/>
    </location>
</feature>
<evidence type="ECO:0000313" key="5">
    <source>
        <dbReference type="Proteomes" id="UP000003020"/>
    </source>
</evidence>
<reference evidence="4 5" key="1">
    <citation type="submission" date="2010-08" db="EMBL/GenBank/DDBJ databases">
        <authorList>
            <person name="Muzny D."/>
            <person name="Qin X."/>
            <person name="Buhay C."/>
            <person name="Dugan-Rocha S."/>
            <person name="Ding Y."/>
            <person name="Chen G."/>
            <person name="Hawes A."/>
            <person name="Holder M."/>
            <person name="Jhangiani S."/>
            <person name="Johnson A."/>
            <person name="Khan Z."/>
            <person name="Li Z."/>
            <person name="Liu W."/>
            <person name="Liu X."/>
            <person name="Perez L."/>
            <person name="Shen H."/>
            <person name="Wang Q."/>
            <person name="Watt J."/>
            <person name="Xi L."/>
            <person name="Xin Y."/>
            <person name="Zhou J."/>
            <person name="Deng J."/>
            <person name="Jiang H."/>
            <person name="Liu Y."/>
            <person name="Qu J."/>
            <person name="Song X.-Z."/>
            <person name="Zhang L."/>
            <person name="Villasana D."/>
            <person name="Johnson A."/>
            <person name="Liu J."/>
            <person name="Liyanage D."/>
            <person name="Lorensuhewa L."/>
            <person name="Robinson T."/>
            <person name="Song A."/>
            <person name="Song B.-B."/>
            <person name="Dinh H."/>
            <person name="Thornton R."/>
            <person name="Coyle M."/>
            <person name="Francisco L."/>
            <person name="Jackson L."/>
            <person name="Javaid M."/>
            <person name="Korchina V."/>
            <person name="Kovar C."/>
            <person name="Mata R."/>
            <person name="Mathew T."/>
            <person name="Ngo R."/>
            <person name="Nguyen L."/>
            <person name="Nguyen N."/>
            <person name="Okwuonu G."/>
            <person name="Ongeri F."/>
            <person name="Pham C."/>
            <person name="Simmons D."/>
            <person name="Wilczek-Boney K."/>
            <person name="Hale W."/>
            <person name="Jakkamsetti A."/>
            <person name="Pham P."/>
            <person name="Ruth R."/>
            <person name="San Lucas F."/>
            <person name="Warren J."/>
            <person name="Zhang J."/>
            <person name="Zhao Z."/>
            <person name="Zhou C."/>
            <person name="Zhu D."/>
            <person name="Lee S."/>
            <person name="Bess C."/>
            <person name="Blankenburg K."/>
            <person name="Forbes L."/>
            <person name="Fu Q."/>
            <person name="Gubbala S."/>
            <person name="Hirani K."/>
            <person name="Jayaseelan J.C."/>
            <person name="Lara F."/>
            <person name="Munidasa M."/>
            <person name="Palculict T."/>
            <person name="Patil S."/>
            <person name="Pu L.-L."/>
            <person name="Saada N."/>
            <person name="Tang L."/>
            <person name="Weissenberger G."/>
            <person name="Zhu Y."/>
            <person name="Hemphill L."/>
            <person name="Shang Y."/>
            <person name="Youmans B."/>
            <person name="Ayvaz T."/>
            <person name="Ross M."/>
            <person name="Santibanez J."/>
            <person name="Aqrawi P."/>
            <person name="Gross S."/>
            <person name="Joshi V."/>
            <person name="Fowler G."/>
            <person name="Nazareth L."/>
            <person name="Reid J."/>
            <person name="Worley K."/>
            <person name="Petrosino J."/>
            <person name="Highlander S."/>
            <person name="Gibbs R."/>
        </authorList>
    </citation>
    <scope>NUCLEOTIDE SEQUENCE [LARGE SCALE GENOMIC DNA]</scope>
    <source>
        <strain evidence="4 5">ATCC 33035</strain>
    </source>
</reference>
<feature type="compositionally biased region" description="Acidic residues" evidence="1">
    <location>
        <begin position="929"/>
        <end position="942"/>
    </location>
</feature>
<feature type="compositionally biased region" description="Acidic residues" evidence="1">
    <location>
        <begin position="327"/>
        <end position="338"/>
    </location>
</feature>
<dbReference type="EMBL" id="ABYQ02000012">
    <property type="protein sequence ID" value="EFQ80053.1"/>
    <property type="molecule type" value="Genomic_DNA"/>
</dbReference>
<evidence type="ECO:0000313" key="4">
    <source>
        <dbReference type="EMBL" id="EFQ80053.1"/>
    </source>
</evidence>